<accession>A0A432VTV0</accession>
<dbReference type="InterPro" id="IPR032466">
    <property type="entry name" value="Metal_Hydrolase"/>
</dbReference>
<gene>
    <name evidence="3" type="ORF">CWE06_07730</name>
</gene>
<comment type="caution">
    <text evidence="3">The sequence shown here is derived from an EMBL/GenBank/DDBJ whole genome shotgun (WGS) entry which is preliminary data.</text>
</comment>
<feature type="chain" id="PRO_5019164963" evidence="1">
    <location>
        <begin position="32"/>
        <end position="584"/>
    </location>
</feature>
<dbReference type="Gene3D" id="3.20.20.140">
    <property type="entry name" value="Metal-dependent hydrolases"/>
    <property type="match status" value="1"/>
</dbReference>
<keyword evidence="3" id="KW-0378">Hydrolase</keyword>
<dbReference type="InterPro" id="IPR011059">
    <property type="entry name" value="Metal-dep_hydrolase_composite"/>
</dbReference>
<dbReference type="InterPro" id="IPR013108">
    <property type="entry name" value="Amidohydro_3"/>
</dbReference>
<evidence type="ECO:0000313" key="4">
    <source>
        <dbReference type="Proteomes" id="UP000288212"/>
    </source>
</evidence>
<dbReference type="Proteomes" id="UP000288212">
    <property type="component" value="Unassembled WGS sequence"/>
</dbReference>
<proteinExistence type="predicted"/>
<dbReference type="PANTHER" id="PTHR22642">
    <property type="entry name" value="IMIDAZOLONEPROPIONASE"/>
    <property type="match status" value="1"/>
</dbReference>
<reference evidence="3 4" key="1">
    <citation type="journal article" date="2011" name="Front. Microbiol.">
        <title>Genomic signatures of strain selection and enhancement in Bacillus atrophaeus var. globigii, a historical biowarfare simulant.</title>
        <authorList>
            <person name="Gibbons H.S."/>
            <person name="Broomall S.M."/>
            <person name="McNew L.A."/>
            <person name="Daligault H."/>
            <person name="Chapman C."/>
            <person name="Bruce D."/>
            <person name="Karavis M."/>
            <person name="Krepps M."/>
            <person name="McGregor P.A."/>
            <person name="Hong C."/>
            <person name="Park K.H."/>
            <person name="Akmal A."/>
            <person name="Feldman A."/>
            <person name="Lin J.S."/>
            <person name="Chang W.E."/>
            <person name="Higgs B.W."/>
            <person name="Demirev P."/>
            <person name="Lindquist J."/>
            <person name="Liem A."/>
            <person name="Fochler E."/>
            <person name="Read T.D."/>
            <person name="Tapia R."/>
            <person name="Johnson S."/>
            <person name="Bishop-Lilly K.A."/>
            <person name="Detter C."/>
            <person name="Han C."/>
            <person name="Sozhamannan S."/>
            <person name="Rosenzweig C.N."/>
            <person name="Skowronski E.W."/>
        </authorList>
    </citation>
    <scope>NUCLEOTIDE SEQUENCE [LARGE SCALE GENOMIC DNA]</scope>
    <source>
        <strain evidence="3 4">AK5</strain>
    </source>
</reference>
<feature type="domain" description="Amidohydrolase 3" evidence="2">
    <location>
        <begin position="94"/>
        <end position="577"/>
    </location>
</feature>
<name>A0A432VTV0_9GAMM</name>
<protein>
    <submittedName>
        <fullName evidence="3">Amidohydrolase</fullName>
    </submittedName>
</protein>
<dbReference type="SUPFAM" id="SSF51556">
    <property type="entry name" value="Metallo-dependent hydrolases"/>
    <property type="match status" value="1"/>
</dbReference>
<dbReference type="Pfam" id="PF07969">
    <property type="entry name" value="Amidohydro_3"/>
    <property type="match status" value="1"/>
</dbReference>
<keyword evidence="4" id="KW-1185">Reference proteome</keyword>
<dbReference type="EMBL" id="PIPI01000004">
    <property type="protein sequence ID" value="RUO19911.1"/>
    <property type="molecule type" value="Genomic_DNA"/>
</dbReference>
<dbReference type="Gene3D" id="2.30.40.10">
    <property type="entry name" value="Urease, subunit C, domain 1"/>
    <property type="match status" value="1"/>
</dbReference>
<dbReference type="Gene3D" id="3.10.310.70">
    <property type="match status" value="1"/>
</dbReference>
<keyword evidence="1" id="KW-0732">Signal</keyword>
<feature type="signal peptide" evidence="1">
    <location>
        <begin position="1"/>
        <end position="31"/>
    </location>
</feature>
<dbReference type="GO" id="GO:0016810">
    <property type="term" value="F:hydrolase activity, acting on carbon-nitrogen (but not peptide) bonds"/>
    <property type="evidence" value="ECO:0007669"/>
    <property type="project" value="InterPro"/>
</dbReference>
<sequence length="584" mass="64565">MFGCKTSSTFTKLTAAIVVGVATLSAGIASAADEKPQTQQVTVYHNVNGYTFASGVGDAAELRQFQVLVIENGKVRATGGEDLLTEFSHAEKKYDLRGRTVLPGIIDAHGHILSLGSNLSQVDLRDLSSRTHAVAAVANYAHANQELTWIVGRGWNQELWPDRRFPSRQDLDEVISDRPVWLVRVDAHAGWANSKALELAGVSKDTIDPPGGQIVRDSEGNPTGILIDTAMQLVQQVMPPVDTEHLERSAELAFAHILELGITQVHDAGVNAQEIELFKRLAESNQLPVRLHSLIAASEPKLPEILAQGRYRSDDDRLQIRGVKVYGDGALGSRGAALIEPYSDDPENTGLLVTPEEQVRAIFELVHQHGFQINYHAIGDYTNRLALDEFARLLAAEQELHSDSATWVNDPRHRVEHAQVVQVGDIPRFFELDIIPSMQPTHATSDMNMAENRVGSERIAGAYAWRTFLDQGSLIAAGSDFPVELANPFYGIHAAVTRQDRNNQPVEGWFPEQRMTVEEAVRGFTIDAAYAGHFDDVTGSLEPGKWADFIIVDQDPFAIKPEDLWRIRVIHTFVAGEHKYRRQP</sequence>
<dbReference type="SUPFAM" id="SSF51338">
    <property type="entry name" value="Composite domain of metallo-dependent hydrolases"/>
    <property type="match status" value="1"/>
</dbReference>
<dbReference type="AlphaFoldDB" id="A0A432VTV0"/>
<dbReference type="PANTHER" id="PTHR22642:SF2">
    <property type="entry name" value="PROTEIN LONG AFTER FAR-RED 3"/>
    <property type="match status" value="1"/>
</dbReference>
<dbReference type="CDD" id="cd01300">
    <property type="entry name" value="YtcJ_like"/>
    <property type="match status" value="1"/>
</dbReference>
<dbReference type="OrthoDB" id="9031471at2"/>
<evidence type="ECO:0000259" key="2">
    <source>
        <dbReference type="Pfam" id="PF07969"/>
    </source>
</evidence>
<evidence type="ECO:0000313" key="3">
    <source>
        <dbReference type="EMBL" id="RUO19911.1"/>
    </source>
</evidence>
<dbReference type="InterPro" id="IPR033932">
    <property type="entry name" value="YtcJ-like"/>
</dbReference>
<dbReference type="RefSeq" id="WP_126792807.1">
    <property type="nucleotide sequence ID" value="NZ_PIPI01000004.1"/>
</dbReference>
<evidence type="ECO:0000256" key="1">
    <source>
        <dbReference type="SAM" id="SignalP"/>
    </source>
</evidence>
<organism evidence="3 4">
    <name type="scientific">Aliidiomarina haloalkalitolerans</name>
    <dbReference type="NCBI Taxonomy" id="859059"/>
    <lineage>
        <taxon>Bacteria</taxon>
        <taxon>Pseudomonadati</taxon>
        <taxon>Pseudomonadota</taxon>
        <taxon>Gammaproteobacteria</taxon>
        <taxon>Alteromonadales</taxon>
        <taxon>Idiomarinaceae</taxon>
        <taxon>Aliidiomarina</taxon>
    </lineage>
</organism>